<gene>
    <name evidence="2" type="ORF">Tco_1114517</name>
</gene>
<evidence type="ECO:0000313" key="2">
    <source>
        <dbReference type="EMBL" id="GJU04179.1"/>
    </source>
</evidence>
<sequence>MKHSTSSKQPSVSSKEATTGGSSKAPTSSKTGHSKKRKESSSAMDSNPSQPPVSTPIDTGMHKEDQQVTGGPTSLGVTSEARANPQLSSGMSAFNLNEPIYLASFIIHSESSSGDDALVVSTTEVNPGKSAPSDFVPQQQGMNEGTKNTSYDQLFASTDPHVLADKTQSVSEGLETVLTQPTIGKGASSIARQPSFEDLDSPEDDHIIVVDDNDEDEEADKVAKNDKCPNNYQNHTPSPTHLYQSSQPLYHMQLLSIVYLNASLYMWGRTSRKGKENRLEAKAEAAKQEGKVEKAELVDLLGAEVVNKYYNDKLQYDRYCDKMLNRRAESRITNCDVLTKKGPITLKVYREDGTSEVIPNFKALVNEEK</sequence>
<dbReference type="EMBL" id="BQNB010021224">
    <property type="protein sequence ID" value="GJU04179.1"/>
    <property type="molecule type" value="Genomic_DNA"/>
</dbReference>
<keyword evidence="3" id="KW-1185">Reference proteome</keyword>
<protein>
    <submittedName>
        <fullName evidence="2">Uncharacterized protein</fullName>
    </submittedName>
</protein>
<evidence type="ECO:0000313" key="3">
    <source>
        <dbReference type="Proteomes" id="UP001151760"/>
    </source>
</evidence>
<evidence type="ECO:0000256" key="1">
    <source>
        <dbReference type="SAM" id="MobiDB-lite"/>
    </source>
</evidence>
<name>A0ABQ5IVB4_9ASTR</name>
<feature type="compositionally biased region" description="Polar residues" evidence="1">
    <location>
        <begin position="16"/>
        <end position="31"/>
    </location>
</feature>
<reference evidence="2" key="2">
    <citation type="submission" date="2022-01" db="EMBL/GenBank/DDBJ databases">
        <authorList>
            <person name="Yamashiro T."/>
            <person name="Shiraishi A."/>
            <person name="Satake H."/>
            <person name="Nakayama K."/>
        </authorList>
    </citation>
    <scope>NUCLEOTIDE SEQUENCE</scope>
</reference>
<comment type="caution">
    <text evidence="2">The sequence shown here is derived from an EMBL/GenBank/DDBJ whole genome shotgun (WGS) entry which is preliminary data.</text>
</comment>
<feature type="compositionally biased region" description="Polar residues" evidence="1">
    <location>
        <begin position="67"/>
        <end position="77"/>
    </location>
</feature>
<feature type="compositionally biased region" description="Low complexity" evidence="1">
    <location>
        <begin position="1"/>
        <end position="15"/>
    </location>
</feature>
<dbReference type="Proteomes" id="UP001151760">
    <property type="component" value="Unassembled WGS sequence"/>
</dbReference>
<feature type="region of interest" description="Disordered" evidence="1">
    <location>
        <begin position="1"/>
        <end position="84"/>
    </location>
</feature>
<reference evidence="2" key="1">
    <citation type="journal article" date="2022" name="Int. J. Mol. Sci.">
        <title>Draft Genome of Tanacetum Coccineum: Genomic Comparison of Closely Related Tanacetum-Family Plants.</title>
        <authorList>
            <person name="Yamashiro T."/>
            <person name="Shiraishi A."/>
            <person name="Nakayama K."/>
            <person name="Satake H."/>
        </authorList>
    </citation>
    <scope>NUCLEOTIDE SEQUENCE</scope>
</reference>
<accession>A0ABQ5IVB4</accession>
<organism evidence="2 3">
    <name type="scientific">Tanacetum coccineum</name>
    <dbReference type="NCBI Taxonomy" id="301880"/>
    <lineage>
        <taxon>Eukaryota</taxon>
        <taxon>Viridiplantae</taxon>
        <taxon>Streptophyta</taxon>
        <taxon>Embryophyta</taxon>
        <taxon>Tracheophyta</taxon>
        <taxon>Spermatophyta</taxon>
        <taxon>Magnoliopsida</taxon>
        <taxon>eudicotyledons</taxon>
        <taxon>Gunneridae</taxon>
        <taxon>Pentapetalae</taxon>
        <taxon>asterids</taxon>
        <taxon>campanulids</taxon>
        <taxon>Asterales</taxon>
        <taxon>Asteraceae</taxon>
        <taxon>Asteroideae</taxon>
        <taxon>Anthemideae</taxon>
        <taxon>Anthemidinae</taxon>
        <taxon>Tanacetum</taxon>
    </lineage>
</organism>
<proteinExistence type="predicted"/>